<dbReference type="GO" id="GO:0003755">
    <property type="term" value="F:peptidyl-prolyl cis-trans isomerase activity"/>
    <property type="evidence" value="ECO:0007669"/>
    <property type="project" value="UniProtKB-UniRule"/>
</dbReference>
<name>A0A2N6CVJ9_9GAMM</name>
<dbReference type="GO" id="GO:0005737">
    <property type="term" value="C:cytoplasm"/>
    <property type="evidence" value="ECO:0007669"/>
    <property type="project" value="UniProtKB-SubCell"/>
</dbReference>
<gene>
    <name evidence="12" type="ORF">C0630_11810</name>
</gene>
<dbReference type="InterPro" id="IPR046357">
    <property type="entry name" value="PPIase_dom_sf"/>
</dbReference>
<dbReference type="GO" id="GO:0042026">
    <property type="term" value="P:protein refolding"/>
    <property type="evidence" value="ECO:0007669"/>
    <property type="project" value="UniProtKB-ARBA"/>
</dbReference>
<evidence type="ECO:0000256" key="9">
    <source>
        <dbReference type="PROSITE-ProRule" id="PRU00277"/>
    </source>
</evidence>
<evidence type="ECO:0000256" key="6">
    <source>
        <dbReference type="ARBA" id="ARBA00023186"/>
    </source>
</evidence>
<comment type="catalytic activity">
    <reaction evidence="1 9 10">
        <text>[protein]-peptidylproline (omega=180) = [protein]-peptidylproline (omega=0)</text>
        <dbReference type="Rhea" id="RHEA:16237"/>
        <dbReference type="Rhea" id="RHEA-COMP:10747"/>
        <dbReference type="Rhea" id="RHEA-COMP:10748"/>
        <dbReference type="ChEBI" id="CHEBI:83833"/>
        <dbReference type="ChEBI" id="CHEBI:83834"/>
        <dbReference type="EC" id="5.2.1.8"/>
    </reaction>
</comment>
<keyword evidence="5 9" id="KW-0697">Rotamase</keyword>
<keyword evidence="4" id="KW-0963">Cytoplasm</keyword>
<dbReference type="EC" id="5.2.1.8" evidence="10"/>
<evidence type="ECO:0000256" key="1">
    <source>
        <dbReference type="ARBA" id="ARBA00000971"/>
    </source>
</evidence>
<accession>A0A2N6CVJ9</accession>
<evidence type="ECO:0000256" key="7">
    <source>
        <dbReference type="ARBA" id="ARBA00023235"/>
    </source>
</evidence>
<keyword evidence="6" id="KW-0143">Chaperone</keyword>
<proteinExistence type="inferred from homology"/>
<evidence type="ECO:0000256" key="4">
    <source>
        <dbReference type="ARBA" id="ARBA00022490"/>
    </source>
</evidence>
<dbReference type="InterPro" id="IPR001179">
    <property type="entry name" value="PPIase_FKBP_dom"/>
</dbReference>
<evidence type="ECO:0000259" key="11">
    <source>
        <dbReference type="PROSITE" id="PS50059"/>
    </source>
</evidence>
<evidence type="ECO:0000256" key="10">
    <source>
        <dbReference type="RuleBase" id="RU003915"/>
    </source>
</evidence>
<dbReference type="Gene3D" id="3.10.50.40">
    <property type="match status" value="1"/>
</dbReference>
<comment type="similarity">
    <text evidence="3 10">Belongs to the FKBP-type PPIase family.</text>
</comment>
<sequence length="172" mass="18986">MQINNDKVVTIEYTMTDQLGNLLDTSDNGDTVSFIQGRGAVFPALEAALEGKSIGERLQITLTPEQAYGATDERLIKIIPREQFRMAGEITVGSRFKTRRDDTEVVVTVVKVDEESVVVDANPPLAGVTIQMDVVIVEVRDAIEEELASGQVQDMDEIYAKEQKKSVTVELK</sequence>
<evidence type="ECO:0000313" key="12">
    <source>
        <dbReference type="EMBL" id="PLX61237.1"/>
    </source>
</evidence>
<dbReference type="STRING" id="1111735.GCA_000428045_00621"/>
<dbReference type="PROSITE" id="PS50059">
    <property type="entry name" value="FKBP_PPIASE"/>
    <property type="match status" value="1"/>
</dbReference>
<evidence type="ECO:0000313" key="13">
    <source>
        <dbReference type="Proteomes" id="UP000235015"/>
    </source>
</evidence>
<evidence type="ECO:0000256" key="8">
    <source>
        <dbReference type="ARBA" id="ARBA00037071"/>
    </source>
</evidence>
<dbReference type="SUPFAM" id="SSF54534">
    <property type="entry name" value="FKBP-like"/>
    <property type="match status" value="1"/>
</dbReference>
<dbReference type="AlphaFoldDB" id="A0A2N6CVJ9"/>
<evidence type="ECO:0000256" key="2">
    <source>
        <dbReference type="ARBA" id="ARBA00004496"/>
    </source>
</evidence>
<dbReference type="Proteomes" id="UP000235015">
    <property type="component" value="Unassembled WGS sequence"/>
</dbReference>
<reference evidence="12 13" key="1">
    <citation type="submission" date="2017-11" db="EMBL/GenBank/DDBJ databases">
        <title>Genome-resolved metagenomics identifies genetic mobility, metabolic interactions, and unexpected diversity in perchlorate-reducing communities.</title>
        <authorList>
            <person name="Barnum T.P."/>
            <person name="Figueroa I.A."/>
            <person name="Carlstrom C.I."/>
            <person name="Lucas L.N."/>
            <person name="Engelbrektson A.L."/>
            <person name="Coates J.D."/>
        </authorList>
    </citation>
    <scope>NUCLEOTIDE SEQUENCE [LARGE SCALE GENOMIC DNA]</scope>
    <source>
        <strain evidence="12">BM301</strain>
    </source>
</reference>
<feature type="domain" description="PPIase FKBP-type" evidence="11">
    <location>
        <begin position="6"/>
        <end position="80"/>
    </location>
</feature>
<comment type="subcellular location">
    <subcellularLocation>
        <location evidence="2">Cytoplasm</location>
    </subcellularLocation>
</comment>
<evidence type="ECO:0000256" key="5">
    <source>
        <dbReference type="ARBA" id="ARBA00023110"/>
    </source>
</evidence>
<comment type="caution">
    <text evidence="12">The sequence shown here is derived from an EMBL/GenBank/DDBJ whole genome shotgun (WGS) entry which is preliminary data.</text>
</comment>
<keyword evidence="7 9" id="KW-0413">Isomerase</keyword>
<dbReference type="Pfam" id="PF00254">
    <property type="entry name" value="FKBP_C"/>
    <property type="match status" value="1"/>
</dbReference>
<evidence type="ECO:0000256" key="3">
    <source>
        <dbReference type="ARBA" id="ARBA00006577"/>
    </source>
</evidence>
<comment type="function">
    <text evidence="8">Also involved in hydrogenase metallocenter assembly, probably by participating in the nickel insertion step. This function in hydrogenase biosynthesis requires chaperone activity and the presence of the metal-binding domain, but not PPIase activity.</text>
</comment>
<organism evidence="12 13">
    <name type="scientific">Sedimenticola selenatireducens</name>
    <dbReference type="NCBI Taxonomy" id="191960"/>
    <lineage>
        <taxon>Bacteria</taxon>
        <taxon>Pseudomonadati</taxon>
        <taxon>Pseudomonadota</taxon>
        <taxon>Gammaproteobacteria</taxon>
        <taxon>Chromatiales</taxon>
        <taxon>Sedimenticolaceae</taxon>
        <taxon>Sedimenticola</taxon>
    </lineage>
</organism>
<protein>
    <recommendedName>
        <fullName evidence="10">Peptidyl-prolyl cis-trans isomerase</fullName>
        <ecNumber evidence="10">5.2.1.8</ecNumber>
    </recommendedName>
</protein>
<dbReference type="EMBL" id="PKUN01000021">
    <property type="protein sequence ID" value="PLX61237.1"/>
    <property type="molecule type" value="Genomic_DNA"/>
</dbReference>
<dbReference type="PANTHER" id="PTHR47861">
    <property type="entry name" value="FKBP-TYPE PEPTIDYL-PROLYL CIS-TRANS ISOMERASE SLYD"/>
    <property type="match status" value="1"/>
</dbReference>
<dbReference type="PANTHER" id="PTHR47861:SF3">
    <property type="entry name" value="FKBP-TYPE PEPTIDYL-PROLYL CIS-TRANS ISOMERASE SLYD"/>
    <property type="match status" value="1"/>
</dbReference>